<protein>
    <recommendedName>
        <fullName evidence="1">DUF4209 domain-containing protein</fullName>
    </recommendedName>
</protein>
<dbReference type="InterPro" id="IPR039635">
    <property type="entry name" value="ERMARD"/>
</dbReference>
<accession>A0A922KZL1</accession>
<dbReference type="EMBL" id="ASGP02000005">
    <property type="protein sequence ID" value="KAH9506800.1"/>
    <property type="molecule type" value="Genomic_DNA"/>
</dbReference>
<dbReference type="PANTHER" id="PTHR31701:SF2">
    <property type="entry name" value="ENDOPLASMIC RETICULUM MEMBRANE-ASSOCIATED RNA DEGRADATION PROTEIN"/>
    <property type="match status" value="1"/>
</dbReference>
<gene>
    <name evidence="2" type="ORF">DERF_011515</name>
</gene>
<name>A0A922KZL1_DERFA</name>
<evidence type="ECO:0000313" key="2">
    <source>
        <dbReference type="EMBL" id="KAH9506800.1"/>
    </source>
</evidence>
<proteinExistence type="predicted"/>
<reference evidence="2" key="2">
    <citation type="journal article" date="2022" name="Res Sq">
        <title>Comparative Genomics Reveals Insights into the Divergent Evolution of Astigmatic Mites and Household Pest Adaptations.</title>
        <authorList>
            <person name="Xiong Q."/>
            <person name="Wan A.T.-Y."/>
            <person name="Liu X.-Y."/>
            <person name="Fung C.S.-H."/>
            <person name="Xiao X."/>
            <person name="Malainual N."/>
            <person name="Hou J."/>
            <person name="Wang L."/>
            <person name="Wang M."/>
            <person name="Yang K."/>
            <person name="Cui Y."/>
            <person name="Leung E."/>
            <person name="Nong W."/>
            <person name="Shin S.-K."/>
            <person name="Au S."/>
            <person name="Jeong K.Y."/>
            <person name="Chew F.T."/>
            <person name="Hui J."/>
            <person name="Leung T.F."/>
            <person name="Tungtrongchitr A."/>
            <person name="Zhong N."/>
            <person name="Liu Z."/>
            <person name="Tsui S."/>
        </authorList>
    </citation>
    <scope>NUCLEOTIDE SEQUENCE</scope>
    <source>
        <strain evidence="2">Derf</strain>
        <tissue evidence="2">Whole organism</tissue>
    </source>
</reference>
<feature type="domain" description="DUF4209" evidence="1">
    <location>
        <begin position="155"/>
        <end position="217"/>
    </location>
</feature>
<evidence type="ECO:0000259" key="1">
    <source>
        <dbReference type="Pfam" id="PF13910"/>
    </source>
</evidence>
<dbReference type="PANTHER" id="PTHR31701">
    <property type="entry name" value="ENDOPLASMIC RETICULUM MEMBRANE-ASSOCIATED RNA DEGRADATION PROTEIN"/>
    <property type="match status" value="1"/>
</dbReference>
<reference evidence="2" key="1">
    <citation type="submission" date="2013-05" db="EMBL/GenBank/DDBJ databases">
        <authorList>
            <person name="Yim A.K.Y."/>
            <person name="Chan T.F."/>
            <person name="Ji K.M."/>
            <person name="Liu X.Y."/>
            <person name="Zhou J.W."/>
            <person name="Li R.Q."/>
            <person name="Yang K.Y."/>
            <person name="Li J."/>
            <person name="Li M."/>
            <person name="Law P.T.W."/>
            <person name="Wu Y.L."/>
            <person name="Cai Z.L."/>
            <person name="Qin H."/>
            <person name="Bao Y."/>
            <person name="Leung R.K.K."/>
            <person name="Ng P.K.S."/>
            <person name="Zou J."/>
            <person name="Zhong X.J."/>
            <person name="Ran P.X."/>
            <person name="Zhong N.S."/>
            <person name="Liu Z.G."/>
            <person name="Tsui S.K.W."/>
        </authorList>
    </citation>
    <scope>NUCLEOTIDE SEQUENCE</scope>
    <source>
        <strain evidence="2">Derf</strain>
        <tissue evidence="2">Whole organism</tissue>
    </source>
</reference>
<dbReference type="InterPro" id="IPR025209">
    <property type="entry name" value="DUF4209"/>
</dbReference>
<dbReference type="Pfam" id="PF13910">
    <property type="entry name" value="DUF4209"/>
    <property type="match status" value="1"/>
</dbReference>
<keyword evidence="3" id="KW-1185">Reference proteome</keyword>
<dbReference type="Proteomes" id="UP000790347">
    <property type="component" value="Unassembled WGS sequence"/>
</dbReference>
<sequence>MHQTIVPIDQYHQSDTFLSNNVGNLFEKLFKIQSNDNQECLHPNLTIIDQYLDDFQVDFNQSFDSIDNVNRIGRFIRKIDSYFCPLLEHDDAIDEIQFSVRSNIEWCGPHWQTYILDAIDIGLRNEISAIPFTNPGQFICMNQILSLLLLTSGIEHCIGDVLRLKCRQIPPLMKDLIDMPELNELIGSDLIRPLKVLLGPPTTLNIRNILWHGFINCPVKQTSIEMRPFITTLIAIISTIGYRLSQHSESSIHSTDWIPRSPLYDLSEFANKHFPIVRDQSGDHYEQIFKCPLIHRTMRSAWAYMFHLQRQEKLHRRNQYWICLLFPLLESSMRYLYCHVNHLEDRRLLTAIARQYYVTFREIFGTLITDLDYWKIDTIEEQTLPRNRLLQFLPIGFIHAFNDLIIHCHGPHLRDRLSHGQIRFDHVDSNVVRFSADVTFEFIRWTTIHQMNDGQQCCSEKLSLLSYETQFHKIYYVRNRLITVIERLMIWQNQSSTSFNGIDLINRLRTIRPIDTGILYLSKCFTIVNFLENIVNLFENFFNILIQYLRQKQSLNQCQGRRLRSRQRENFQNFSHHFNHKYLKLICDNTWWSMMVMIMENLDQIIESGRFTNDDDDDSEWRQTVWEKRYQRKLQSNIQRLCKYSREHQWHRIEEILISNQAIAISITHDLFQ</sequence>
<comment type="caution">
    <text evidence="2">The sequence shown here is derived from an EMBL/GenBank/DDBJ whole genome shotgun (WGS) entry which is preliminary data.</text>
</comment>
<evidence type="ECO:0000313" key="3">
    <source>
        <dbReference type="Proteomes" id="UP000790347"/>
    </source>
</evidence>
<organism evidence="2 3">
    <name type="scientific">Dermatophagoides farinae</name>
    <name type="common">American house dust mite</name>
    <dbReference type="NCBI Taxonomy" id="6954"/>
    <lineage>
        <taxon>Eukaryota</taxon>
        <taxon>Metazoa</taxon>
        <taxon>Ecdysozoa</taxon>
        <taxon>Arthropoda</taxon>
        <taxon>Chelicerata</taxon>
        <taxon>Arachnida</taxon>
        <taxon>Acari</taxon>
        <taxon>Acariformes</taxon>
        <taxon>Sarcoptiformes</taxon>
        <taxon>Astigmata</taxon>
        <taxon>Psoroptidia</taxon>
        <taxon>Analgoidea</taxon>
        <taxon>Pyroglyphidae</taxon>
        <taxon>Dermatophagoidinae</taxon>
        <taxon>Dermatophagoides</taxon>
    </lineage>
</organism>
<dbReference type="AlphaFoldDB" id="A0A922KZL1"/>